<evidence type="ECO:0000313" key="3">
    <source>
        <dbReference type="EMBL" id="EIM14539.1"/>
    </source>
</evidence>
<evidence type="ECO:0000313" key="4">
    <source>
        <dbReference type="Proteomes" id="UP000003790"/>
    </source>
</evidence>
<feature type="coiled-coil region" evidence="1">
    <location>
        <begin position="70"/>
        <end position="97"/>
    </location>
</feature>
<comment type="caution">
    <text evidence="3">The sequence shown here is derived from an EMBL/GenBank/DDBJ whole genome shotgun (WGS) entry which is preliminary data.</text>
</comment>
<keyword evidence="1" id="KW-0175">Coiled coil</keyword>
<dbReference type="EMBL" id="AHOT01000027">
    <property type="protein sequence ID" value="EIM14539.1"/>
    <property type="molecule type" value="Genomic_DNA"/>
</dbReference>
<proteinExistence type="predicted"/>
<keyword evidence="2" id="KW-0472">Membrane</keyword>
<dbReference type="AlphaFoldDB" id="A0AB33WN67"/>
<evidence type="ECO:0000256" key="1">
    <source>
        <dbReference type="SAM" id="Coils"/>
    </source>
</evidence>
<dbReference type="Proteomes" id="UP000003790">
    <property type="component" value="Chromosome"/>
</dbReference>
<name>A0AB33WN67_9PSED</name>
<sequence>MQPHQYALSAGIALLFLLAALPYLFGIARRRAFDQGKEIGLAERDAAHFTRVRDLCADLDEIAIQREAEQRKHLITIANLKRNIVELEERIMSYTGLAVTRTDYENLISTVETLLLAERTLHALKSQPYAKRAAEQAQELDNLAKRIHSQLRATPASTAAAGEAA</sequence>
<dbReference type="RefSeq" id="WP_009047501.1">
    <property type="nucleotide sequence ID" value="NZ_CM001490.1"/>
</dbReference>
<gene>
    <name evidence="3" type="ORF">PchlO6_1508</name>
</gene>
<feature type="transmembrane region" description="Helical" evidence="2">
    <location>
        <begin position="6"/>
        <end position="25"/>
    </location>
</feature>
<reference evidence="3 4" key="1">
    <citation type="journal article" date="2012" name="PLoS Genet.">
        <title>Comparative Genomics of Plant-Associated Pseudomonas spp.: Insights into Diversity and Inheritance of Traits Involved in Multitrophic Interactions.</title>
        <authorList>
            <person name="Loper J.E."/>
            <person name="Hassan K.A."/>
            <person name="Mavrodi D.V."/>
            <person name="Davis E.W.II."/>
            <person name="Lim C.K."/>
            <person name="Shaffer B.T."/>
            <person name="Elbourne L.D."/>
            <person name="Stockwell V.O."/>
            <person name="Hartney S.L."/>
            <person name="Breakwell K."/>
            <person name="Henkels M.D."/>
            <person name="Tetu S.G."/>
            <person name="Rangel L.I."/>
            <person name="Kidarsa T.A."/>
            <person name="Wilson N.L."/>
            <person name="van de Mortel J.E."/>
            <person name="Song C."/>
            <person name="Blumhagen R."/>
            <person name="Radune D."/>
            <person name="Hostetler J.B."/>
            <person name="Brinkac L.M."/>
            <person name="Durkin A.S."/>
            <person name="Kluepfel D.A."/>
            <person name="Wechter W.P."/>
            <person name="Anderson A.J."/>
            <person name="Kim Y.C."/>
            <person name="Pierson L.S.III."/>
            <person name="Pierson E.A."/>
            <person name="Lindow S.E."/>
            <person name="Kobayashi D.Y."/>
            <person name="Raaijmakers J.M."/>
            <person name="Weller D.M."/>
            <person name="Thomashow L.S."/>
            <person name="Allen A.E."/>
            <person name="Paulsen I.T."/>
        </authorList>
    </citation>
    <scope>NUCLEOTIDE SEQUENCE [LARGE SCALE GENOMIC DNA]</scope>
    <source>
        <strain evidence="3 4">O6</strain>
    </source>
</reference>
<keyword evidence="2" id="KW-1133">Transmembrane helix</keyword>
<protein>
    <submittedName>
        <fullName evidence="3">Uncharacterized protein</fullName>
    </submittedName>
</protein>
<evidence type="ECO:0000256" key="2">
    <source>
        <dbReference type="SAM" id="Phobius"/>
    </source>
</evidence>
<accession>A0AB33WN67</accession>
<organism evidence="3 4">
    <name type="scientific">Pseudomonas chlororaphis O6</name>
    <dbReference type="NCBI Taxonomy" id="1037915"/>
    <lineage>
        <taxon>Bacteria</taxon>
        <taxon>Pseudomonadati</taxon>
        <taxon>Pseudomonadota</taxon>
        <taxon>Gammaproteobacteria</taxon>
        <taxon>Pseudomonadales</taxon>
        <taxon>Pseudomonadaceae</taxon>
        <taxon>Pseudomonas</taxon>
    </lineage>
</organism>
<keyword evidence="2" id="KW-0812">Transmembrane</keyword>